<gene>
    <name evidence="1" type="ORF">DFH08DRAFT_855110</name>
</gene>
<organism evidence="1 2">
    <name type="scientific">Mycena albidolilacea</name>
    <dbReference type="NCBI Taxonomy" id="1033008"/>
    <lineage>
        <taxon>Eukaryota</taxon>
        <taxon>Fungi</taxon>
        <taxon>Dikarya</taxon>
        <taxon>Basidiomycota</taxon>
        <taxon>Agaricomycotina</taxon>
        <taxon>Agaricomycetes</taxon>
        <taxon>Agaricomycetidae</taxon>
        <taxon>Agaricales</taxon>
        <taxon>Marasmiineae</taxon>
        <taxon>Mycenaceae</taxon>
        <taxon>Mycena</taxon>
    </lineage>
</organism>
<dbReference type="Gene3D" id="1.20.1280.50">
    <property type="match status" value="1"/>
</dbReference>
<evidence type="ECO:0000313" key="1">
    <source>
        <dbReference type="EMBL" id="KAJ7354515.1"/>
    </source>
</evidence>
<comment type="caution">
    <text evidence="1">The sequence shown here is derived from an EMBL/GenBank/DDBJ whole genome shotgun (WGS) entry which is preliminary data.</text>
</comment>
<keyword evidence="2" id="KW-1185">Reference proteome</keyword>
<dbReference type="EMBL" id="JARIHO010000010">
    <property type="protein sequence ID" value="KAJ7354515.1"/>
    <property type="molecule type" value="Genomic_DNA"/>
</dbReference>
<protein>
    <recommendedName>
        <fullName evidence="3">F-box domain-containing protein</fullName>
    </recommendedName>
</protein>
<evidence type="ECO:0008006" key="3">
    <source>
        <dbReference type="Google" id="ProtNLM"/>
    </source>
</evidence>
<name>A0AAD7AD42_9AGAR</name>
<evidence type="ECO:0000313" key="2">
    <source>
        <dbReference type="Proteomes" id="UP001218218"/>
    </source>
</evidence>
<dbReference type="Proteomes" id="UP001218218">
    <property type="component" value="Unassembled WGS sequence"/>
</dbReference>
<reference evidence="1" key="1">
    <citation type="submission" date="2023-03" db="EMBL/GenBank/DDBJ databases">
        <title>Massive genome expansion in bonnet fungi (Mycena s.s.) driven by repeated elements and novel gene families across ecological guilds.</title>
        <authorList>
            <consortium name="Lawrence Berkeley National Laboratory"/>
            <person name="Harder C.B."/>
            <person name="Miyauchi S."/>
            <person name="Viragh M."/>
            <person name="Kuo A."/>
            <person name="Thoen E."/>
            <person name="Andreopoulos B."/>
            <person name="Lu D."/>
            <person name="Skrede I."/>
            <person name="Drula E."/>
            <person name="Henrissat B."/>
            <person name="Morin E."/>
            <person name="Kohler A."/>
            <person name="Barry K."/>
            <person name="LaButti K."/>
            <person name="Morin E."/>
            <person name="Salamov A."/>
            <person name="Lipzen A."/>
            <person name="Mereny Z."/>
            <person name="Hegedus B."/>
            <person name="Baldrian P."/>
            <person name="Stursova M."/>
            <person name="Weitz H."/>
            <person name="Taylor A."/>
            <person name="Grigoriev I.V."/>
            <person name="Nagy L.G."/>
            <person name="Martin F."/>
            <person name="Kauserud H."/>
        </authorList>
    </citation>
    <scope>NUCLEOTIDE SEQUENCE</scope>
    <source>
        <strain evidence="1">CBHHK002</strain>
    </source>
</reference>
<proteinExistence type="predicted"/>
<accession>A0AAD7AD42</accession>
<sequence length="520" mass="60150">MDENIHPVYEQRVLPKKIWNAGRGISRLFSGADRWNLPFIRARDPCPITRLSSDVLSEIFLWTLTTNGFYSLNAQGRLSTEPLTLSHVSSRWRDVAISTPSLWSTIWVDRPREVHISMVELWVEYSRQYPLTLYLRQTRRPPPGLQSLAPMDPREYEFTERILLILGDQLHRWKRVNFVFQHRAQRSLLNLPETTSAAPLLEHVQMSTRTWDADSKLTMERIMYSYDSVRSVVVHEFVAQEFVRWERLTALDASQLACPLDSILNVLKHCPSLRRADLRVVPDAADTPFVRPRRRVHAPCLSSLTLHAERVDLAMLFQCLVVPKLEGLVLRYFSAPRRFDDAQELQRLLLRSTCVLSRFSLKDLTPIRDDERHLSFLQSPQMAFLLELYLQVDMTDRIMQFLTLGSTEDGGLRMLPNLHTMSLKDVRGDHVDDLELYRMVVSRFPGPSPDRNGRYSGSLINAYFHLRVKGHCASPVLPLLVERCRERIDLRIYLDDCADQNTKAGWYTSPPIPGGYLTEG</sequence>
<dbReference type="AlphaFoldDB" id="A0AAD7AD42"/>